<dbReference type="RefSeq" id="WP_100746106.1">
    <property type="nucleotide sequence ID" value="NZ_NPEF02000034.1"/>
</dbReference>
<proteinExistence type="predicted"/>
<evidence type="ECO:0000313" key="3">
    <source>
        <dbReference type="Proteomes" id="UP000232122"/>
    </source>
</evidence>
<evidence type="ECO:0000313" key="2">
    <source>
        <dbReference type="EMBL" id="PJZ93828.1"/>
    </source>
</evidence>
<name>A0A2N0BNB3_9LEPT</name>
<dbReference type="AlphaFoldDB" id="A0A2N0BNB3"/>
<protein>
    <recommendedName>
        <fullName evidence="4">NAD(P)-dependent oxidoreductase</fullName>
    </recommendedName>
</protein>
<accession>A0A2N0BNB3</accession>
<sequence>MNVALFGLGYIGLRTYDRFREVPEFRVSTFSSKTAVKGTERFDFSNPSDRVSFRERIGNVRFDLGIVTFPIQKLNDPSAFLEFFFSVCEGGILLGTTSIYRREQEVAETAELLEEHDRFLTETEWLKHGGKLLRLSGIYGPGRNPADWIRKGLVKKNSRQLNLIHGEDVALALSLLSLKVLEEGFDSFPNVLNLSDNQWHTWKEIFSVLEESGKITKSDPEESVKEDCFIDSSLIRKLLPDLQTKDFWRELEKLEGIGDH</sequence>
<accession>A0A2N0BBC9</accession>
<dbReference type="EMBL" id="NPEF02000034">
    <property type="protein sequence ID" value="MDV6237795.1"/>
    <property type="molecule type" value="Genomic_DNA"/>
</dbReference>
<dbReference type="PANTHER" id="PTHR40129:SF2">
    <property type="entry name" value="KETOPANTOATE REDUCTASE N-TERMINAL DOMAIN-CONTAINING PROTEIN"/>
    <property type="match status" value="1"/>
</dbReference>
<evidence type="ECO:0000313" key="1">
    <source>
        <dbReference type="EMBL" id="MDV6237795.1"/>
    </source>
</evidence>
<gene>
    <name evidence="1" type="ORF">CH379_019380</name>
    <name evidence="2" type="ORF">CH379_05815</name>
</gene>
<reference evidence="1" key="3">
    <citation type="submission" date="2023-10" db="EMBL/GenBank/DDBJ databases">
        <authorList>
            <person name="Picardeau M."/>
            <person name="Thibeaux R."/>
        </authorList>
    </citation>
    <scope>NUCLEOTIDE SEQUENCE</scope>
    <source>
        <strain evidence="1">ATI7-C-A5</strain>
    </source>
</reference>
<reference evidence="2" key="1">
    <citation type="submission" date="2017-07" db="EMBL/GenBank/DDBJ databases">
        <title>Leptospira spp. isolated from tropical soils.</title>
        <authorList>
            <person name="Thibeaux R."/>
            <person name="Iraola G."/>
            <person name="Ferres I."/>
            <person name="Bierque E."/>
            <person name="Girault D."/>
            <person name="Soupe-Gilbert M.-E."/>
            <person name="Picardeau M."/>
            <person name="Goarant C."/>
        </authorList>
    </citation>
    <scope>NUCLEOTIDE SEQUENCE [LARGE SCALE GENOMIC DNA]</scope>
    <source>
        <strain evidence="2">ATI7-C-A5</strain>
    </source>
</reference>
<keyword evidence="3" id="KW-1185">Reference proteome</keyword>
<dbReference type="Gene3D" id="3.40.50.720">
    <property type="entry name" value="NAD(P)-binding Rossmann-like Domain"/>
    <property type="match status" value="1"/>
</dbReference>
<organism evidence="2">
    <name type="scientific">Leptospira ellisii</name>
    <dbReference type="NCBI Taxonomy" id="2023197"/>
    <lineage>
        <taxon>Bacteria</taxon>
        <taxon>Pseudomonadati</taxon>
        <taxon>Spirochaetota</taxon>
        <taxon>Spirochaetia</taxon>
        <taxon>Leptospirales</taxon>
        <taxon>Leptospiraceae</taxon>
        <taxon>Leptospira</taxon>
    </lineage>
</organism>
<dbReference type="Proteomes" id="UP000232122">
    <property type="component" value="Unassembled WGS sequence"/>
</dbReference>
<comment type="caution">
    <text evidence="2">The sequence shown here is derived from an EMBL/GenBank/DDBJ whole genome shotgun (WGS) entry which is preliminary data.</text>
</comment>
<dbReference type="OrthoDB" id="9808276at2"/>
<dbReference type="EMBL" id="NPEF01000041">
    <property type="protein sequence ID" value="PJZ93828.1"/>
    <property type="molecule type" value="Genomic_DNA"/>
</dbReference>
<reference evidence="1 3" key="2">
    <citation type="journal article" date="2018" name="Microb. Genom.">
        <title>Deciphering the unexplored Leptospira diversity from soils uncovers genomic evolution to virulence.</title>
        <authorList>
            <person name="Thibeaux R."/>
            <person name="Iraola G."/>
            <person name="Ferres I."/>
            <person name="Bierque E."/>
            <person name="Girault D."/>
            <person name="Soupe-Gilbert M.E."/>
            <person name="Picardeau M."/>
            <person name="Goarant C."/>
        </authorList>
    </citation>
    <scope>NUCLEOTIDE SEQUENCE [LARGE SCALE GENOMIC DNA]</scope>
    <source>
        <strain evidence="1 3">ATI7-C-A5</strain>
    </source>
</reference>
<evidence type="ECO:0008006" key="4">
    <source>
        <dbReference type="Google" id="ProtNLM"/>
    </source>
</evidence>
<dbReference type="InterPro" id="IPR036291">
    <property type="entry name" value="NAD(P)-bd_dom_sf"/>
</dbReference>
<dbReference type="PANTHER" id="PTHR40129">
    <property type="entry name" value="KETOPANTOATE REDUCTASE N-TERMINAL DOMAIN-CONTAINING PROTEIN"/>
    <property type="match status" value="1"/>
</dbReference>
<dbReference type="SUPFAM" id="SSF51735">
    <property type="entry name" value="NAD(P)-binding Rossmann-fold domains"/>
    <property type="match status" value="1"/>
</dbReference>